<feature type="compositionally biased region" description="Acidic residues" evidence="1">
    <location>
        <begin position="49"/>
        <end position="61"/>
    </location>
</feature>
<dbReference type="InterPro" id="IPR009045">
    <property type="entry name" value="Zn_M74/Hedgehog-like"/>
</dbReference>
<dbReference type="CDD" id="cd14852">
    <property type="entry name" value="LD-carboxypeptidase"/>
    <property type="match status" value="1"/>
</dbReference>
<evidence type="ECO:0000313" key="3">
    <source>
        <dbReference type="EMBL" id="SDN87224.1"/>
    </source>
</evidence>
<dbReference type="PANTHER" id="PTHR34385:SF1">
    <property type="entry name" value="PEPTIDOGLYCAN L-ALANYL-D-GLUTAMATE ENDOPEPTIDASE CWLK"/>
    <property type="match status" value="1"/>
</dbReference>
<proteinExistence type="predicted"/>
<feature type="domain" description="D-alanyl-D-alanine carboxypeptidase-like core" evidence="2">
    <location>
        <begin position="122"/>
        <end position="250"/>
    </location>
</feature>
<dbReference type="InterPro" id="IPR058193">
    <property type="entry name" value="VanY/YodJ_core_dom"/>
</dbReference>
<dbReference type="PROSITE" id="PS51257">
    <property type="entry name" value="PROKAR_LIPOPROTEIN"/>
    <property type="match status" value="1"/>
</dbReference>
<keyword evidence="4" id="KW-1185">Reference proteome</keyword>
<protein>
    <submittedName>
        <fullName evidence="3">D-alanyl-D-alanine carboxypeptidase</fullName>
    </submittedName>
</protein>
<reference evidence="3 4" key="1">
    <citation type="submission" date="2016-10" db="EMBL/GenBank/DDBJ databases">
        <authorList>
            <person name="de Groot N.N."/>
        </authorList>
    </citation>
    <scope>NUCLEOTIDE SEQUENCE [LARGE SCALE GENOMIC DNA]</scope>
    <source>
        <strain evidence="3 4">CGMCC 1.3442</strain>
    </source>
</reference>
<dbReference type="PANTHER" id="PTHR34385">
    <property type="entry name" value="D-ALANYL-D-ALANINE CARBOXYPEPTIDASE"/>
    <property type="match status" value="1"/>
</dbReference>
<dbReference type="RefSeq" id="WP_176753088.1">
    <property type="nucleotide sequence ID" value="NZ_BJVZ01000042.1"/>
</dbReference>
<dbReference type="Gene3D" id="3.30.1380.10">
    <property type="match status" value="1"/>
</dbReference>
<organism evidence="3 4">
    <name type="scientific">Tenuibacillus multivorans</name>
    <dbReference type="NCBI Taxonomy" id="237069"/>
    <lineage>
        <taxon>Bacteria</taxon>
        <taxon>Bacillati</taxon>
        <taxon>Bacillota</taxon>
        <taxon>Bacilli</taxon>
        <taxon>Bacillales</taxon>
        <taxon>Bacillaceae</taxon>
        <taxon>Tenuibacillus</taxon>
    </lineage>
</organism>
<evidence type="ECO:0000259" key="2">
    <source>
        <dbReference type="Pfam" id="PF02557"/>
    </source>
</evidence>
<keyword evidence="3" id="KW-0121">Carboxypeptidase</keyword>
<keyword evidence="3" id="KW-0645">Protease</keyword>
<evidence type="ECO:0000256" key="1">
    <source>
        <dbReference type="SAM" id="MobiDB-lite"/>
    </source>
</evidence>
<dbReference type="EMBL" id="FNIG01000010">
    <property type="protein sequence ID" value="SDN87224.1"/>
    <property type="molecule type" value="Genomic_DNA"/>
</dbReference>
<feature type="region of interest" description="Disordered" evidence="1">
    <location>
        <begin position="42"/>
        <end position="73"/>
    </location>
</feature>
<dbReference type="AlphaFoldDB" id="A0A1H0EXU7"/>
<dbReference type="InterPro" id="IPR003709">
    <property type="entry name" value="VanY-like_core_dom"/>
</dbReference>
<dbReference type="GO" id="GO:0004180">
    <property type="term" value="F:carboxypeptidase activity"/>
    <property type="evidence" value="ECO:0007669"/>
    <property type="project" value="UniProtKB-KW"/>
</dbReference>
<sequence>MKRLIIIASSVLIMTGCNQDTAETLKSDFLTQADLVVEGKETLQTNQLEDNETDMNEEEQENNPTDESSERNEPEDNAIIVEDPHALDVVVNKVRRLPKGFVPKNLVEPQVPFNASEGNPKRLLREEAANALEELFAAAKEEGFDLVAQSGYRSIERQIELYNWYVENYGQDWVDQYSAVPGHSEHHTGLTMDITSDVVAMELVEAFGETEPGQWVEEHAHEYGFVIRYPKGKSDITGYSYEPWHLRYFGVETATDIYESGVTVEEYYGFVE</sequence>
<name>A0A1H0EXU7_9BACI</name>
<accession>A0A1H0EXU7</accession>
<dbReference type="Pfam" id="PF02557">
    <property type="entry name" value="VanY"/>
    <property type="match status" value="1"/>
</dbReference>
<dbReference type="STRING" id="237069.SAMN05216498_0109"/>
<evidence type="ECO:0000313" key="4">
    <source>
        <dbReference type="Proteomes" id="UP000199334"/>
    </source>
</evidence>
<gene>
    <name evidence="3" type="ORF">SAMN05216498_0109</name>
</gene>
<dbReference type="InterPro" id="IPR052179">
    <property type="entry name" value="DD-CPase-like"/>
</dbReference>
<keyword evidence="3" id="KW-0378">Hydrolase</keyword>
<dbReference type="GO" id="GO:0006508">
    <property type="term" value="P:proteolysis"/>
    <property type="evidence" value="ECO:0007669"/>
    <property type="project" value="InterPro"/>
</dbReference>
<dbReference type="SUPFAM" id="SSF55166">
    <property type="entry name" value="Hedgehog/DD-peptidase"/>
    <property type="match status" value="1"/>
</dbReference>
<dbReference type="Proteomes" id="UP000199334">
    <property type="component" value="Unassembled WGS sequence"/>
</dbReference>